<protein>
    <submittedName>
        <fullName evidence="2">MCE family protein</fullName>
    </submittedName>
</protein>
<organism evidence="2 3">
    <name type="scientific">Candidatus Tanganyikabacteria bacterium</name>
    <dbReference type="NCBI Taxonomy" id="2961651"/>
    <lineage>
        <taxon>Bacteria</taxon>
        <taxon>Bacillati</taxon>
        <taxon>Candidatus Sericytochromatia</taxon>
        <taxon>Candidatus Tanganyikabacteria</taxon>
    </lineage>
</organism>
<evidence type="ECO:0000313" key="2">
    <source>
        <dbReference type="EMBL" id="MBM3274638.1"/>
    </source>
</evidence>
<dbReference type="InterPro" id="IPR003399">
    <property type="entry name" value="Mce/MlaD"/>
</dbReference>
<dbReference type="PANTHER" id="PTHR33371">
    <property type="entry name" value="INTERMEMBRANE PHOSPHOLIPID TRANSPORT SYSTEM BINDING PROTEIN MLAD-RELATED"/>
    <property type="match status" value="1"/>
</dbReference>
<accession>A0A938BMU1</accession>
<feature type="non-terminal residue" evidence="2">
    <location>
        <position position="1"/>
    </location>
</feature>
<sequence>NGLAPGAAVMLMGVRVGRVMSIEPGDDEVVVRCLIEESSTRIFHGSKFKIYSKGLIGDKALEIFPPLPGRKGEQIAAGSVIRGDDPVRLDTTFEAADQAVKSIKTYADSPEAKATFKQGLDAVKITFAKVDRLATHLDNLVLEADAFVVHGRKLATSVREDDVRAMVRDLKTLTAGLRQSYQALLGSPDQRNAAQEAIDNLAQLSSRLSSVAGQVEAFTTDPKLKSDLQDIVKQTQQILSSVRGPEGKTVAGLSPRLELTGLNRKEQGKADLNTVSGSLGMRLSVGDSAMMIGVEEIGLDSRFTATWGLPSFFAPNLGFHVGMVRTGLGGGIDWYPLSGVELGAEAFIDSESPKARLSATVFPDFLARRFGLNLEFIGSQALPGTTGYYSSTRAGIQWRPLD</sequence>
<dbReference type="Proteomes" id="UP000703893">
    <property type="component" value="Unassembled WGS sequence"/>
</dbReference>
<evidence type="ECO:0000313" key="3">
    <source>
        <dbReference type="Proteomes" id="UP000703893"/>
    </source>
</evidence>
<dbReference type="Pfam" id="PF02470">
    <property type="entry name" value="MlaD"/>
    <property type="match status" value="1"/>
</dbReference>
<name>A0A938BMU1_9BACT</name>
<comment type="caution">
    <text evidence="2">The sequence shown here is derived from an EMBL/GenBank/DDBJ whole genome shotgun (WGS) entry which is preliminary data.</text>
</comment>
<dbReference type="AlphaFoldDB" id="A0A938BMU1"/>
<dbReference type="EMBL" id="VGJX01000279">
    <property type="protein sequence ID" value="MBM3274638.1"/>
    <property type="molecule type" value="Genomic_DNA"/>
</dbReference>
<feature type="domain" description="Mce/MlaD" evidence="1">
    <location>
        <begin position="1"/>
        <end position="65"/>
    </location>
</feature>
<dbReference type="InterPro" id="IPR052336">
    <property type="entry name" value="MlaD_Phospholipid_Transporter"/>
</dbReference>
<dbReference type="PANTHER" id="PTHR33371:SF4">
    <property type="entry name" value="INTERMEMBRANE PHOSPHOLIPID TRANSPORT SYSTEM BINDING PROTEIN MLAD"/>
    <property type="match status" value="1"/>
</dbReference>
<proteinExistence type="predicted"/>
<reference evidence="2 3" key="1">
    <citation type="submission" date="2019-03" db="EMBL/GenBank/DDBJ databases">
        <title>Lake Tanganyika Metagenome-Assembled Genomes (MAGs).</title>
        <authorList>
            <person name="Tran P."/>
        </authorList>
    </citation>
    <scope>NUCLEOTIDE SEQUENCE [LARGE SCALE GENOMIC DNA]</scope>
    <source>
        <strain evidence="2">K_DeepCast_65m_m2_236</strain>
    </source>
</reference>
<evidence type="ECO:0000259" key="1">
    <source>
        <dbReference type="Pfam" id="PF02470"/>
    </source>
</evidence>
<gene>
    <name evidence="2" type="ORF">FJZ00_05775</name>
</gene>